<gene>
    <name evidence="2" type="ORF">A7K95_08530</name>
</gene>
<evidence type="ECO:0000313" key="3">
    <source>
        <dbReference type="Proteomes" id="UP000077280"/>
    </source>
</evidence>
<proteinExistence type="predicted"/>
<keyword evidence="1" id="KW-0472">Membrane</keyword>
<keyword evidence="1" id="KW-1133">Transmembrane helix</keyword>
<keyword evidence="3" id="KW-1185">Reference proteome</keyword>
<evidence type="ECO:0000313" key="2">
    <source>
        <dbReference type="EMBL" id="OAD63731.1"/>
    </source>
</evidence>
<organism evidence="2 3">
    <name type="scientific">Pediococcus parvulus</name>
    <dbReference type="NCBI Taxonomy" id="54062"/>
    <lineage>
        <taxon>Bacteria</taxon>
        <taxon>Bacillati</taxon>
        <taxon>Bacillota</taxon>
        <taxon>Bacilli</taxon>
        <taxon>Lactobacillales</taxon>
        <taxon>Lactobacillaceae</taxon>
        <taxon>Pediococcus</taxon>
    </lineage>
</organism>
<reference evidence="2 3" key="1">
    <citation type="submission" date="2016-05" db="EMBL/GenBank/DDBJ databases">
        <title>Draft genome sequence of Pediococcus parvulus 2.6, a probiotic beta-glucan producer strain.</title>
        <authorList>
            <person name="Mohedano M.L."/>
            <person name="Perez-Ramos A."/>
            <person name="Duenas M.T."/>
            <person name="Lamontanara A."/>
            <person name="Orru L."/>
            <person name="Spano G."/>
            <person name="Capozzi V."/>
            <person name="Lopez P."/>
        </authorList>
    </citation>
    <scope>NUCLEOTIDE SEQUENCE [LARGE SCALE GENOMIC DNA]</scope>
    <source>
        <strain evidence="2 3">2.6</strain>
    </source>
</reference>
<keyword evidence="1" id="KW-0812">Transmembrane</keyword>
<dbReference type="EMBL" id="LXND01000060">
    <property type="protein sequence ID" value="OAD63731.1"/>
    <property type="molecule type" value="Genomic_DNA"/>
</dbReference>
<dbReference type="Proteomes" id="UP000077280">
    <property type="component" value="Unassembled WGS sequence"/>
</dbReference>
<name>A0ABX2UEU4_9LACO</name>
<sequence>MKNSKNGYSKWFYVINYLFFIVAILSLFTDRNNFYSHLFRWIIVVYAILDISAFVIAAIKRMRGK</sequence>
<accession>A0ABX2UEU4</accession>
<feature type="transmembrane region" description="Helical" evidence="1">
    <location>
        <begin position="12"/>
        <end position="29"/>
    </location>
</feature>
<evidence type="ECO:0000256" key="1">
    <source>
        <dbReference type="SAM" id="Phobius"/>
    </source>
</evidence>
<protein>
    <recommendedName>
        <fullName evidence="4">DUF4305 domain-containing protein</fullName>
    </recommendedName>
</protein>
<comment type="caution">
    <text evidence="2">The sequence shown here is derived from an EMBL/GenBank/DDBJ whole genome shotgun (WGS) entry which is preliminary data.</text>
</comment>
<feature type="transmembrane region" description="Helical" evidence="1">
    <location>
        <begin position="41"/>
        <end position="59"/>
    </location>
</feature>
<evidence type="ECO:0008006" key="4">
    <source>
        <dbReference type="Google" id="ProtNLM"/>
    </source>
</evidence>